<evidence type="ECO:0000313" key="10">
    <source>
        <dbReference type="Proteomes" id="UP000218387"/>
    </source>
</evidence>
<dbReference type="GO" id="GO:0006310">
    <property type="term" value="P:DNA recombination"/>
    <property type="evidence" value="ECO:0007669"/>
    <property type="project" value="UniProtKB-KW"/>
</dbReference>
<dbReference type="GO" id="GO:0003677">
    <property type="term" value="F:DNA binding"/>
    <property type="evidence" value="ECO:0007669"/>
    <property type="project" value="UniProtKB-UniRule"/>
</dbReference>
<dbReference type="AlphaFoldDB" id="A0A4P9C9S7"/>
<dbReference type="KEGG" id="emt:CPZ25_008895"/>
<dbReference type="RefSeq" id="WP_096920230.1">
    <property type="nucleotide sequence ID" value="NZ_CP029487.1"/>
</dbReference>
<feature type="domain" description="Core-binding (CB)" evidence="8">
    <location>
        <begin position="19"/>
        <end position="104"/>
    </location>
</feature>
<feature type="domain" description="Tyr recombinase" evidence="7">
    <location>
        <begin position="125"/>
        <end position="325"/>
    </location>
</feature>
<accession>A0A4P9C9S7</accession>
<evidence type="ECO:0000256" key="5">
    <source>
        <dbReference type="ARBA" id="ARBA00023172"/>
    </source>
</evidence>
<dbReference type="Gene3D" id="1.10.443.10">
    <property type="entry name" value="Intergrase catalytic core"/>
    <property type="match status" value="1"/>
</dbReference>
<dbReference type="InterPro" id="IPR044068">
    <property type="entry name" value="CB"/>
</dbReference>
<dbReference type="Pfam" id="PF00589">
    <property type="entry name" value="Phage_integrase"/>
    <property type="match status" value="1"/>
</dbReference>
<evidence type="ECO:0000256" key="2">
    <source>
        <dbReference type="ARBA" id="ARBA00008857"/>
    </source>
</evidence>
<dbReference type="InterPro" id="IPR013762">
    <property type="entry name" value="Integrase-like_cat_sf"/>
</dbReference>
<reference evidence="9 10" key="1">
    <citation type="submission" date="2018-05" db="EMBL/GenBank/DDBJ databases">
        <title>Genome comparison of Eubacterium sp.</title>
        <authorList>
            <person name="Feng Y."/>
            <person name="Sanchez-Andrea I."/>
            <person name="Stams A.J.M."/>
            <person name="De Vos W.M."/>
        </authorList>
    </citation>
    <scope>NUCLEOTIDE SEQUENCE [LARGE SCALE GENOMIC DNA]</scope>
    <source>
        <strain evidence="9 10">YI</strain>
    </source>
</reference>
<dbReference type="GO" id="GO:0015074">
    <property type="term" value="P:DNA integration"/>
    <property type="evidence" value="ECO:0007669"/>
    <property type="project" value="UniProtKB-KW"/>
</dbReference>
<dbReference type="PROSITE" id="PS51898">
    <property type="entry name" value="TYR_RECOMBINASE"/>
    <property type="match status" value="1"/>
</dbReference>
<dbReference type="Proteomes" id="UP000218387">
    <property type="component" value="Chromosome"/>
</dbReference>
<evidence type="ECO:0000313" key="9">
    <source>
        <dbReference type="EMBL" id="QCT71442.1"/>
    </source>
</evidence>
<organism evidence="9 10">
    <name type="scientific">Eubacterium maltosivorans</name>
    <dbReference type="NCBI Taxonomy" id="2041044"/>
    <lineage>
        <taxon>Bacteria</taxon>
        <taxon>Bacillati</taxon>
        <taxon>Bacillota</taxon>
        <taxon>Clostridia</taxon>
        <taxon>Eubacteriales</taxon>
        <taxon>Eubacteriaceae</taxon>
        <taxon>Eubacterium</taxon>
    </lineage>
</organism>
<comment type="similarity">
    <text evidence="2">Belongs to the 'phage' integrase family.</text>
</comment>
<evidence type="ECO:0000259" key="8">
    <source>
        <dbReference type="PROSITE" id="PS51900"/>
    </source>
</evidence>
<dbReference type="PANTHER" id="PTHR30349">
    <property type="entry name" value="PHAGE INTEGRASE-RELATED"/>
    <property type="match status" value="1"/>
</dbReference>
<keyword evidence="4 6" id="KW-0238">DNA-binding</keyword>
<dbReference type="SUPFAM" id="SSF56349">
    <property type="entry name" value="DNA breaking-rejoining enzymes"/>
    <property type="match status" value="1"/>
</dbReference>
<gene>
    <name evidence="9" type="ORF">CPZ25_008895</name>
</gene>
<keyword evidence="3" id="KW-0229">DNA integration</keyword>
<evidence type="ECO:0000256" key="1">
    <source>
        <dbReference type="ARBA" id="ARBA00003283"/>
    </source>
</evidence>
<evidence type="ECO:0000256" key="6">
    <source>
        <dbReference type="PROSITE-ProRule" id="PRU01248"/>
    </source>
</evidence>
<proteinExistence type="inferred from homology"/>
<dbReference type="Pfam" id="PF14659">
    <property type="entry name" value="Phage_int_SAM_3"/>
    <property type="match status" value="1"/>
</dbReference>
<sequence>MMIKDTITLLMRKFFKKQVSIAVLSVKWLDLKRCEGKVKAVTLQNYNRQINLHINPILGFYDVSSVSEEVIQMFIEILMKDKGLNPTTVRNIVGRLSEIMNFAVKEGLIYNNPCTLVLLPKGKNKKGKALTLEEKISLEKVLSTQKIPQNIAIQLALYAGLRISEITALRWKDIDFKQGFIHVQHSFKRIQTNNKEQKTILHLGTPKSQNSVRAVPMNRQIKACLEDYYKVLNDIQAQDESFVVGKKNGSFYDVRAIQRHFVKLCKIAGIEHCHFHDLRHTFATNAKESGIDIQLISEILGHAHTATTMNIYLHPSDTYKKEEIKKMDQIPENEYLKVKSIIEKICSEAV</sequence>
<name>A0A4P9C9S7_EUBML</name>
<dbReference type="CDD" id="cd01189">
    <property type="entry name" value="INT_ICEBs1_C_like"/>
    <property type="match status" value="1"/>
</dbReference>
<evidence type="ECO:0000256" key="4">
    <source>
        <dbReference type="ARBA" id="ARBA00023125"/>
    </source>
</evidence>
<dbReference type="Gene3D" id="1.10.150.130">
    <property type="match status" value="1"/>
</dbReference>
<dbReference type="InterPro" id="IPR050090">
    <property type="entry name" value="Tyrosine_recombinase_XerCD"/>
</dbReference>
<dbReference type="InterPro" id="IPR004107">
    <property type="entry name" value="Integrase_SAM-like_N"/>
</dbReference>
<keyword evidence="5" id="KW-0233">DNA recombination</keyword>
<dbReference type="InterPro" id="IPR002104">
    <property type="entry name" value="Integrase_catalytic"/>
</dbReference>
<comment type="function">
    <text evidence="1">Site-specific tyrosine recombinase, which acts by catalyzing the cutting and rejoining of the recombining DNA molecules.</text>
</comment>
<dbReference type="PANTHER" id="PTHR30349:SF64">
    <property type="entry name" value="PROPHAGE INTEGRASE INTD-RELATED"/>
    <property type="match status" value="1"/>
</dbReference>
<dbReference type="PROSITE" id="PS51900">
    <property type="entry name" value="CB"/>
    <property type="match status" value="1"/>
</dbReference>
<evidence type="ECO:0000259" key="7">
    <source>
        <dbReference type="PROSITE" id="PS51898"/>
    </source>
</evidence>
<keyword evidence="10" id="KW-1185">Reference proteome</keyword>
<dbReference type="InterPro" id="IPR011010">
    <property type="entry name" value="DNA_brk_join_enz"/>
</dbReference>
<protein>
    <submittedName>
        <fullName evidence="9">Site-specific integrase</fullName>
    </submittedName>
</protein>
<evidence type="ECO:0000256" key="3">
    <source>
        <dbReference type="ARBA" id="ARBA00022908"/>
    </source>
</evidence>
<dbReference type="InterPro" id="IPR010998">
    <property type="entry name" value="Integrase_recombinase_N"/>
</dbReference>
<dbReference type="EMBL" id="CP029487">
    <property type="protein sequence ID" value="QCT71442.1"/>
    <property type="molecule type" value="Genomic_DNA"/>
</dbReference>